<dbReference type="Pfam" id="PF23493">
    <property type="entry name" value="CysS_C"/>
    <property type="match status" value="1"/>
</dbReference>
<dbReference type="Pfam" id="PF23494">
    <property type="entry name" value="bPH_10"/>
    <property type="match status" value="1"/>
</dbReference>
<dbReference type="InterPro" id="IPR057798">
    <property type="entry name" value="PH_YqeB"/>
</dbReference>
<reference evidence="5" key="1">
    <citation type="submission" date="2015-08" db="EMBL/GenBank/DDBJ databases">
        <title>Fjat-10028 dsm 16317.</title>
        <authorList>
            <person name="Liu B."/>
            <person name="Wang J."/>
            <person name="Zhu Y."/>
            <person name="Liu G."/>
            <person name="Chen Q."/>
            <person name="Chen Z."/>
            <person name="Lan J."/>
            <person name="Che J."/>
            <person name="Ge C."/>
            <person name="Shi H."/>
            <person name="Pan Z."/>
            <person name="Liu X."/>
        </authorList>
    </citation>
    <scope>NUCLEOTIDE SEQUENCE [LARGE SCALE GENOMIC DNA]</scope>
    <source>
        <strain evidence="5">DSM 16317</strain>
    </source>
</reference>
<feature type="transmembrane region" description="Helical" evidence="1">
    <location>
        <begin position="16"/>
        <end position="34"/>
    </location>
</feature>
<name>A0A0M0LAB9_9BACL</name>
<evidence type="ECO:0000313" key="4">
    <source>
        <dbReference type="EMBL" id="KOO48030.1"/>
    </source>
</evidence>
<evidence type="ECO:0000259" key="2">
    <source>
        <dbReference type="Pfam" id="PF23493"/>
    </source>
</evidence>
<evidence type="ECO:0000313" key="5">
    <source>
        <dbReference type="Proteomes" id="UP000036867"/>
    </source>
</evidence>
<evidence type="ECO:0000256" key="1">
    <source>
        <dbReference type="SAM" id="Phobius"/>
    </source>
</evidence>
<organism evidence="4 5">
    <name type="scientific">Viridibacillus arvi</name>
    <dbReference type="NCBI Taxonomy" id="263475"/>
    <lineage>
        <taxon>Bacteria</taxon>
        <taxon>Bacillati</taxon>
        <taxon>Bacillota</taxon>
        <taxon>Bacilli</taxon>
        <taxon>Bacillales</taxon>
        <taxon>Caryophanaceae</taxon>
        <taxon>Viridibacillus</taxon>
    </lineage>
</organism>
<keyword evidence="1" id="KW-0472">Membrane</keyword>
<evidence type="ECO:0008006" key="6">
    <source>
        <dbReference type="Google" id="ProtNLM"/>
    </source>
</evidence>
<dbReference type="AlphaFoldDB" id="A0A0M0LAB9"/>
<feature type="domain" description="YqeB PH" evidence="3">
    <location>
        <begin position="7"/>
        <end position="153"/>
    </location>
</feature>
<dbReference type="EMBL" id="LILB01000008">
    <property type="protein sequence ID" value="KOO48030.1"/>
    <property type="molecule type" value="Genomic_DNA"/>
</dbReference>
<sequence>MNHTTVHLNFSKADKLFLWLMLPLIGLVIGYFLPPISEWASKLEWIPFQGPFKLVASLNAGWVIFATMAFGLLAGIILTVLIYDEILNIYISEDTLVFKIGKVEMNYAKDDISYIYIDHKDLVVIGHEGHEIFRYKKEISTKILKEELGERDYLFKDGNPYKEQFKKWVPGLTDLSLEANALLKAREMMLKNDNSEEALQIAIELWKLHVSVKEIETKQYYRVA</sequence>
<keyword evidence="1" id="KW-0812">Transmembrane</keyword>
<dbReference type="GeneID" id="301138528"/>
<accession>A0A0M0LAB9</accession>
<comment type="caution">
    <text evidence="4">The sequence shown here is derived from an EMBL/GenBank/DDBJ whole genome shotgun (WGS) entry which is preliminary data.</text>
</comment>
<dbReference type="OrthoDB" id="5145029at2"/>
<dbReference type="InterPro" id="IPR056411">
    <property type="entry name" value="CysS_C"/>
</dbReference>
<dbReference type="Proteomes" id="UP000036867">
    <property type="component" value="Unassembled WGS sequence"/>
</dbReference>
<dbReference type="STRING" id="263475.AMD00_20735"/>
<keyword evidence="1" id="KW-1133">Transmembrane helix</keyword>
<evidence type="ECO:0000259" key="3">
    <source>
        <dbReference type="Pfam" id="PF23494"/>
    </source>
</evidence>
<proteinExistence type="predicted"/>
<keyword evidence="5" id="KW-1185">Reference proteome</keyword>
<feature type="transmembrane region" description="Helical" evidence="1">
    <location>
        <begin position="54"/>
        <end position="83"/>
    </location>
</feature>
<dbReference type="RefSeq" id="WP_053418900.1">
    <property type="nucleotide sequence ID" value="NZ_LILB01000008.1"/>
</dbReference>
<gene>
    <name evidence="4" type="ORF">AMD00_20735</name>
</gene>
<protein>
    <recommendedName>
        <fullName evidence="6">50S ribosomal protein L29</fullName>
    </recommendedName>
</protein>
<feature type="domain" description="Cysteinyl-tRNA ligase anticodon binding" evidence="2">
    <location>
        <begin position="173"/>
        <end position="222"/>
    </location>
</feature>